<organism evidence="1 2">
    <name type="scientific">Sphagnum jensenii</name>
    <dbReference type="NCBI Taxonomy" id="128206"/>
    <lineage>
        <taxon>Eukaryota</taxon>
        <taxon>Viridiplantae</taxon>
        <taxon>Streptophyta</taxon>
        <taxon>Embryophyta</taxon>
        <taxon>Bryophyta</taxon>
        <taxon>Sphagnophytina</taxon>
        <taxon>Sphagnopsida</taxon>
        <taxon>Sphagnales</taxon>
        <taxon>Sphagnaceae</taxon>
        <taxon>Sphagnum</taxon>
    </lineage>
</organism>
<dbReference type="Proteomes" id="UP001497522">
    <property type="component" value="Chromosome 11"/>
</dbReference>
<keyword evidence="2" id="KW-1185">Reference proteome</keyword>
<sequence>MSCKTEERKRVQLIEEGPKANPRRVAMENYGARLDVHDLLSRFMTDLLCAQPDDALEFMSNWAQKEKVNKPSKLGALATKPEVTPIIKPTSSPAKGTLVCSLLSINAVGAYIEQVIESLMTFEDLGDGLNARRFS</sequence>
<dbReference type="CDD" id="cd12084">
    <property type="entry name" value="DD_RII_PKA-like"/>
    <property type="match status" value="1"/>
</dbReference>
<protein>
    <submittedName>
        <fullName evidence="1">Uncharacterized protein</fullName>
    </submittedName>
</protein>
<gene>
    <name evidence="1" type="ORF">CSSPJE1EN2_LOCUS3684</name>
</gene>
<dbReference type="EMBL" id="OZ023712">
    <property type="protein sequence ID" value="CAK9860689.1"/>
    <property type="molecule type" value="Genomic_DNA"/>
</dbReference>
<name>A0ABP1ADT4_9BRYO</name>
<accession>A0ABP1ADT4</accession>
<proteinExistence type="predicted"/>
<evidence type="ECO:0000313" key="2">
    <source>
        <dbReference type="Proteomes" id="UP001497522"/>
    </source>
</evidence>
<evidence type="ECO:0000313" key="1">
    <source>
        <dbReference type="EMBL" id="CAK9860689.1"/>
    </source>
</evidence>
<reference evidence="1" key="1">
    <citation type="submission" date="2024-03" db="EMBL/GenBank/DDBJ databases">
        <authorList>
            <consortium name="ELIXIR-Norway"/>
            <consortium name="Elixir Norway"/>
        </authorList>
    </citation>
    <scope>NUCLEOTIDE SEQUENCE</scope>
</reference>